<protein>
    <submittedName>
        <fullName evidence="1">Uncharacterized protein</fullName>
    </submittedName>
</protein>
<name>A0A5Q2WN87_9CAUD</name>
<sequence>MTNLTPGDGVEIDDATGEISDALRAAFPDTDAADVVENLAAMSHGYLLSLLWTQRTGDGDDLDDTTLLDAGYTVDDVDAATRERVTRELRDVVETHPLAVRMYGEQRRHNAADGSVWEHFGHDFLLTRDRHGAGFWDRGLGALGDYLTAVAYGYGEHDELFTLDGVTLTDGEGPAALTLTEQDPEK</sequence>
<dbReference type="GeneID" id="65122612"/>
<dbReference type="KEGG" id="vg:65122612"/>
<proteinExistence type="predicted"/>
<dbReference type="Proteomes" id="UP000364713">
    <property type="component" value="Segment"/>
</dbReference>
<dbReference type="RefSeq" id="YP_010104664.1">
    <property type="nucleotide sequence ID" value="NC_055820.1"/>
</dbReference>
<reference evidence="1 2" key="1">
    <citation type="submission" date="2019-08" db="EMBL/GenBank/DDBJ databases">
        <authorList>
            <person name="Cotto-Pereira A.M."/>
            <person name="Aviles-Rivera I.N."/>
            <person name="Cartagena-Torres H."/>
            <person name="Gonzalez-Negron N.G."/>
            <person name="Millan-Laboy A.S."/>
            <person name="Rios-Rosa Y."/>
            <person name="Rivera-Cruz A."/>
            <person name="Rivera-Espinal N.S."/>
            <person name="Rodriguez-Cotto F.E."/>
            <person name="Rosa-Flores A.N."/>
            <person name="Fernandez-Martinez M."/>
            <person name="Rubin M.R."/>
            <person name="Vazquez E."/>
            <person name="Washington J.M."/>
            <person name="Garlena R.A."/>
            <person name="Russell D.A."/>
            <person name="Pope W.H."/>
            <person name="Jacobs-Sera D."/>
            <person name="Hatfull G.F."/>
        </authorList>
    </citation>
    <scope>NUCLEOTIDE SEQUENCE [LARGE SCALE GENOMIC DNA]</scope>
</reference>
<evidence type="ECO:0000313" key="2">
    <source>
        <dbReference type="Proteomes" id="UP000364713"/>
    </source>
</evidence>
<accession>A0A5Q2WN87</accession>
<gene>
    <name evidence="1" type="primary">85</name>
    <name evidence="1" type="ORF">SEA_SUKKUPI_85</name>
</gene>
<dbReference type="EMBL" id="MN369753">
    <property type="protein sequence ID" value="QGH79328.1"/>
    <property type="molecule type" value="Genomic_DNA"/>
</dbReference>
<organism evidence="1 2">
    <name type="scientific">Gordonia phage Sukkupi</name>
    <dbReference type="NCBI Taxonomy" id="2653747"/>
    <lineage>
        <taxon>Viruses</taxon>
        <taxon>Duplodnaviria</taxon>
        <taxon>Heunggongvirae</taxon>
        <taxon>Uroviricota</taxon>
        <taxon>Caudoviricetes</taxon>
        <taxon>Zierdtviridae</taxon>
        <taxon>Emilbogenvirinae</taxon>
        <taxon>Sukkupivirus</taxon>
        <taxon>Sukkupivirus sukkupi</taxon>
    </lineage>
</organism>
<keyword evidence="2" id="KW-1185">Reference proteome</keyword>
<evidence type="ECO:0000313" key="1">
    <source>
        <dbReference type="EMBL" id="QGH79328.1"/>
    </source>
</evidence>